<dbReference type="Proteomes" id="UP000288805">
    <property type="component" value="Unassembled WGS sequence"/>
</dbReference>
<protein>
    <submittedName>
        <fullName evidence="2">Uncharacterized protein</fullName>
    </submittedName>
</protein>
<evidence type="ECO:0000256" key="1">
    <source>
        <dbReference type="SAM" id="MobiDB-lite"/>
    </source>
</evidence>
<gene>
    <name evidence="2" type="ORF">CK203_053794</name>
</gene>
<comment type="caution">
    <text evidence="2">The sequence shown here is derived from an EMBL/GenBank/DDBJ whole genome shotgun (WGS) entry which is preliminary data.</text>
</comment>
<dbReference type="EMBL" id="QGNW01000368">
    <property type="protein sequence ID" value="RVW74543.1"/>
    <property type="molecule type" value="Genomic_DNA"/>
</dbReference>
<organism evidence="2 3">
    <name type="scientific">Vitis vinifera</name>
    <name type="common">Grape</name>
    <dbReference type="NCBI Taxonomy" id="29760"/>
    <lineage>
        <taxon>Eukaryota</taxon>
        <taxon>Viridiplantae</taxon>
        <taxon>Streptophyta</taxon>
        <taxon>Embryophyta</taxon>
        <taxon>Tracheophyta</taxon>
        <taxon>Spermatophyta</taxon>
        <taxon>Magnoliopsida</taxon>
        <taxon>eudicotyledons</taxon>
        <taxon>Gunneridae</taxon>
        <taxon>Pentapetalae</taxon>
        <taxon>rosids</taxon>
        <taxon>Vitales</taxon>
        <taxon>Vitaceae</taxon>
        <taxon>Viteae</taxon>
        <taxon>Vitis</taxon>
    </lineage>
</organism>
<sequence length="195" mass="21375">MFVGRSMVIQSGFLIIFSRRHSSLLYFLMPSLVKSAQVANETPMLISGAKNVSLSPTLSMSFVLLAPSLSNSVLSISKITKHLSCFVTFHSTHCVFRDSFMKMTIGIGKETGGLYYLEGGEVGINASPLFSPCLSRPRKENIGERDSSTRKEADLEMFSSNEDMEGSLGRVGSDSRAQQPWLSLLRQKPEAKGLA</sequence>
<proteinExistence type="predicted"/>
<evidence type="ECO:0000313" key="2">
    <source>
        <dbReference type="EMBL" id="RVW74543.1"/>
    </source>
</evidence>
<name>A0A438GQR4_VITVI</name>
<feature type="region of interest" description="Disordered" evidence="1">
    <location>
        <begin position="137"/>
        <end position="182"/>
    </location>
</feature>
<dbReference type="AlphaFoldDB" id="A0A438GQR4"/>
<evidence type="ECO:0000313" key="3">
    <source>
        <dbReference type="Proteomes" id="UP000288805"/>
    </source>
</evidence>
<accession>A0A438GQR4</accession>
<feature type="compositionally biased region" description="Basic and acidic residues" evidence="1">
    <location>
        <begin position="137"/>
        <end position="154"/>
    </location>
</feature>
<reference evidence="2 3" key="1">
    <citation type="journal article" date="2018" name="PLoS Genet.">
        <title>Population sequencing reveals clonal diversity and ancestral inbreeding in the grapevine cultivar Chardonnay.</title>
        <authorList>
            <person name="Roach M.J."/>
            <person name="Johnson D.L."/>
            <person name="Bohlmann J."/>
            <person name="van Vuuren H.J."/>
            <person name="Jones S.J."/>
            <person name="Pretorius I.S."/>
            <person name="Schmidt S.A."/>
            <person name="Borneman A.R."/>
        </authorList>
    </citation>
    <scope>NUCLEOTIDE SEQUENCE [LARGE SCALE GENOMIC DNA]</scope>
    <source>
        <strain evidence="3">cv. Chardonnay</strain>
        <tissue evidence="2">Leaf</tissue>
    </source>
</reference>